<accession>A0A4Q9M389</accession>
<dbReference type="AlphaFoldDB" id="A0A4Q9M389"/>
<organism evidence="1">
    <name type="scientific">Dichomitus squalens</name>
    <dbReference type="NCBI Taxonomy" id="114155"/>
    <lineage>
        <taxon>Eukaryota</taxon>
        <taxon>Fungi</taxon>
        <taxon>Dikarya</taxon>
        <taxon>Basidiomycota</taxon>
        <taxon>Agaricomycotina</taxon>
        <taxon>Agaricomycetes</taxon>
        <taxon>Polyporales</taxon>
        <taxon>Polyporaceae</taxon>
        <taxon>Dichomitus</taxon>
    </lineage>
</organism>
<protein>
    <submittedName>
        <fullName evidence="1">Uncharacterized protein</fullName>
    </submittedName>
</protein>
<dbReference type="EMBL" id="ML143631">
    <property type="protein sequence ID" value="TBU21290.1"/>
    <property type="molecule type" value="Genomic_DNA"/>
</dbReference>
<dbReference type="Proteomes" id="UP000292957">
    <property type="component" value="Unassembled WGS sequence"/>
</dbReference>
<sequence>MAALAVEFALHAWLTGDLRTARGAEGQFSAENWGDKVIKQNGVLFQENKVESLFKRASTLDDERIFRIIDHCRSLCSDRRQVVKAQPRDGV</sequence>
<gene>
    <name evidence="1" type="ORF">BD311DRAFT_782991</name>
</gene>
<evidence type="ECO:0000313" key="1">
    <source>
        <dbReference type="EMBL" id="TBU21290.1"/>
    </source>
</evidence>
<proteinExistence type="predicted"/>
<reference evidence="1" key="1">
    <citation type="submission" date="2019-01" db="EMBL/GenBank/DDBJ databases">
        <title>Draft genome sequences of three monokaryotic isolates of the white-rot basidiomycete fungus Dichomitus squalens.</title>
        <authorList>
            <consortium name="DOE Joint Genome Institute"/>
            <person name="Lopez S.C."/>
            <person name="Andreopoulos B."/>
            <person name="Pangilinan J."/>
            <person name="Lipzen A."/>
            <person name="Riley R."/>
            <person name="Ahrendt S."/>
            <person name="Ng V."/>
            <person name="Barry K."/>
            <person name="Daum C."/>
            <person name="Grigoriev I.V."/>
            <person name="Hilden K.S."/>
            <person name="Makela M.R."/>
            <person name="de Vries R.P."/>
        </authorList>
    </citation>
    <scope>NUCLEOTIDE SEQUENCE [LARGE SCALE GENOMIC DNA]</scope>
    <source>
        <strain evidence="1">OM18370.1</strain>
    </source>
</reference>
<dbReference type="OrthoDB" id="2803752at2759"/>
<name>A0A4Q9M389_9APHY</name>